<keyword evidence="5 7" id="KW-1133">Transmembrane helix</keyword>
<gene>
    <name evidence="8" type="ORF">ACFP73_10685</name>
</gene>
<reference evidence="9" key="1">
    <citation type="journal article" date="2019" name="Int. J. Syst. Evol. Microbiol.">
        <title>The Global Catalogue of Microorganisms (GCM) 10K type strain sequencing project: providing services to taxonomists for standard genome sequencing and annotation.</title>
        <authorList>
            <consortium name="The Broad Institute Genomics Platform"/>
            <consortium name="The Broad Institute Genome Sequencing Center for Infectious Disease"/>
            <person name="Wu L."/>
            <person name="Ma J."/>
        </authorList>
    </citation>
    <scope>NUCLEOTIDE SEQUENCE [LARGE SCALE GENOMIC DNA]</scope>
    <source>
        <strain evidence="9">CGMCC 4.1530</strain>
    </source>
</reference>
<dbReference type="Proteomes" id="UP001596215">
    <property type="component" value="Unassembled WGS sequence"/>
</dbReference>
<evidence type="ECO:0000256" key="4">
    <source>
        <dbReference type="ARBA" id="ARBA00022692"/>
    </source>
</evidence>
<protein>
    <recommendedName>
        <fullName evidence="10">EamA-like transporter family protein</fullName>
    </recommendedName>
</protein>
<keyword evidence="9" id="KW-1185">Reference proteome</keyword>
<dbReference type="PANTHER" id="PTHR32322">
    <property type="entry name" value="INNER MEMBRANE TRANSPORTER"/>
    <property type="match status" value="1"/>
</dbReference>
<dbReference type="EMBL" id="JBHSUC010000012">
    <property type="protein sequence ID" value="MFC6362557.1"/>
    <property type="molecule type" value="Genomic_DNA"/>
</dbReference>
<dbReference type="InterPro" id="IPR050638">
    <property type="entry name" value="AA-Vitamin_Transporters"/>
</dbReference>
<evidence type="ECO:0000256" key="1">
    <source>
        <dbReference type="ARBA" id="ARBA00004651"/>
    </source>
</evidence>
<sequence>MIIAVSYLAIIGSVFGFGAYFTLLARIGAAKASWCTLLFPLVALAISARYEGFVWQPHSVAGLLFITLANLIMFVRRPARPRTSIA</sequence>
<evidence type="ECO:0000256" key="2">
    <source>
        <dbReference type="ARBA" id="ARBA00007362"/>
    </source>
</evidence>
<feature type="transmembrane region" description="Helical" evidence="7">
    <location>
        <begin position="56"/>
        <end position="75"/>
    </location>
</feature>
<evidence type="ECO:0000313" key="9">
    <source>
        <dbReference type="Proteomes" id="UP001596215"/>
    </source>
</evidence>
<dbReference type="PANTHER" id="PTHR32322:SF2">
    <property type="entry name" value="EAMA DOMAIN-CONTAINING PROTEIN"/>
    <property type="match status" value="1"/>
</dbReference>
<evidence type="ECO:0008006" key="10">
    <source>
        <dbReference type="Google" id="ProtNLM"/>
    </source>
</evidence>
<evidence type="ECO:0000256" key="3">
    <source>
        <dbReference type="ARBA" id="ARBA00022475"/>
    </source>
</evidence>
<evidence type="ECO:0000256" key="5">
    <source>
        <dbReference type="ARBA" id="ARBA00022989"/>
    </source>
</evidence>
<evidence type="ECO:0000256" key="6">
    <source>
        <dbReference type="ARBA" id="ARBA00023136"/>
    </source>
</evidence>
<name>A0ABW1VNA5_9GAMM</name>
<dbReference type="InterPro" id="IPR037185">
    <property type="entry name" value="EmrE-like"/>
</dbReference>
<evidence type="ECO:0000256" key="7">
    <source>
        <dbReference type="SAM" id="Phobius"/>
    </source>
</evidence>
<keyword evidence="6 7" id="KW-0472">Membrane</keyword>
<dbReference type="RefSeq" id="WP_343878010.1">
    <property type="nucleotide sequence ID" value="NZ_BAAAFW010000093.1"/>
</dbReference>
<feature type="transmembrane region" description="Helical" evidence="7">
    <location>
        <begin position="6"/>
        <end position="25"/>
    </location>
</feature>
<comment type="subcellular location">
    <subcellularLocation>
        <location evidence="1">Cell membrane</location>
        <topology evidence="1">Multi-pass membrane protein</topology>
    </subcellularLocation>
</comment>
<organism evidence="8 9">
    <name type="scientific">Tatumella punctata</name>
    <dbReference type="NCBI Taxonomy" id="399969"/>
    <lineage>
        <taxon>Bacteria</taxon>
        <taxon>Pseudomonadati</taxon>
        <taxon>Pseudomonadota</taxon>
        <taxon>Gammaproteobacteria</taxon>
        <taxon>Enterobacterales</taxon>
        <taxon>Erwiniaceae</taxon>
        <taxon>Tatumella</taxon>
    </lineage>
</organism>
<comment type="similarity">
    <text evidence="2">Belongs to the EamA transporter family.</text>
</comment>
<keyword evidence="3" id="KW-1003">Cell membrane</keyword>
<comment type="caution">
    <text evidence="8">The sequence shown here is derived from an EMBL/GenBank/DDBJ whole genome shotgun (WGS) entry which is preliminary data.</text>
</comment>
<evidence type="ECO:0000313" key="8">
    <source>
        <dbReference type="EMBL" id="MFC6362557.1"/>
    </source>
</evidence>
<keyword evidence="4 7" id="KW-0812">Transmembrane</keyword>
<dbReference type="SUPFAM" id="SSF103481">
    <property type="entry name" value="Multidrug resistance efflux transporter EmrE"/>
    <property type="match status" value="1"/>
</dbReference>
<accession>A0ABW1VNA5</accession>
<proteinExistence type="inferred from homology"/>